<dbReference type="InterPro" id="IPR011711">
    <property type="entry name" value="GntR_C"/>
</dbReference>
<dbReference type="SUPFAM" id="SSF46785">
    <property type="entry name" value="Winged helix' DNA-binding domain"/>
    <property type="match status" value="1"/>
</dbReference>
<dbReference type="SMART" id="SM00345">
    <property type="entry name" value="HTH_GNTR"/>
    <property type="match status" value="1"/>
</dbReference>
<dbReference type="InterPro" id="IPR008920">
    <property type="entry name" value="TF_FadR/GntR_C"/>
</dbReference>
<dbReference type="Gene3D" id="1.10.10.10">
    <property type="entry name" value="Winged helix-like DNA-binding domain superfamily/Winged helix DNA-binding domain"/>
    <property type="match status" value="1"/>
</dbReference>
<dbReference type="PRINTS" id="PR00035">
    <property type="entry name" value="HTHGNTR"/>
</dbReference>
<evidence type="ECO:0000259" key="4">
    <source>
        <dbReference type="PROSITE" id="PS50949"/>
    </source>
</evidence>
<dbReference type="PROSITE" id="PS50949">
    <property type="entry name" value="HTH_GNTR"/>
    <property type="match status" value="1"/>
</dbReference>
<evidence type="ECO:0000313" key="5">
    <source>
        <dbReference type="EMBL" id="GCE43972.1"/>
    </source>
</evidence>
<protein>
    <submittedName>
        <fullName evidence="5">Transcriptional regulator, GntR family</fullName>
    </submittedName>
</protein>
<dbReference type="InterPro" id="IPR036390">
    <property type="entry name" value="WH_DNA-bd_sf"/>
</dbReference>
<dbReference type="PANTHER" id="PTHR43537">
    <property type="entry name" value="TRANSCRIPTIONAL REGULATOR, GNTR FAMILY"/>
    <property type="match status" value="1"/>
</dbReference>
<dbReference type="CDD" id="cd07377">
    <property type="entry name" value="WHTH_GntR"/>
    <property type="match status" value="1"/>
</dbReference>
<sequence length="237" mass="26182">MEDERVVVEPTADESLSLSDSLVAELQRRILGGQIAVGSWLRHEAIAEEFGVSRTPVREALRVLQAQGIVTIVRNRGALVEGLSGRDIRELGEVRAELEGLSASLAAENMTDDLLSVVTTAWDAFESELDAGGADRTALETAWRDANRRFHTAVLTGCGNRQLVITITEVSRRLPTNSSFAIYARSSRLLRENLEQHHDIARAIESHDSHAARAAMSLHIRSTAEHLARWVEDKDRT</sequence>
<dbReference type="GO" id="GO:0003700">
    <property type="term" value="F:DNA-binding transcription factor activity"/>
    <property type="evidence" value="ECO:0007669"/>
    <property type="project" value="InterPro"/>
</dbReference>
<accession>A0A402CK40</accession>
<dbReference type="GO" id="GO:0003677">
    <property type="term" value="F:DNA binding"/>
    <property type="evidence" value="ECO:0007669"/>
    <property type="project" value="UniProtKB-KW"/>
</dbReference>
<keyword evidence="1" id="KW-0805">Transcription regulation</keyword>
<evidence type="ECO:0000256" key="3">
    <source>
        <dbReference type="ARBA" id="ARBA00023163"/>
    </source>
</evidence>
<dbReference type="InterPro" id="IPR036388">
    <property type="entry name" value="WH-like_DNA-bd_sf"/>
</dbReference>
<keyword evidence="2" id="KW-0238">DNA-binding</keyword>
<dbReference type="SMART" id="SM00895">
    <property type="entry name" value="FCD"/>
    <property type="match status" value="1"/>
</dbReference>
<dbReference type="InterPro" id="IPR000524">
    <property type="entry name" value="Tscrpt_reg_HTH_GntR"/>
</dbReference>
<reference evidence="5 6" key="1">
    <citation type="submission" date="2018-11" db="EMBL/GenBank/DDBJ databases">
        <title>Microbial catabolism of amino acid.</title>
        <authorList>
            <person name="Hibi M."/>
            <person name="Ogawa J."/>
        </authorList>
    </citation>
    <scope>NUCLEOTIDE SEQUENCE [LARGE SCALE GENOMIC DNA]</scope>
    <source>
        <strain evidence="5 6">C31-06</strain>
    </source>
</reference>
<evidence type="ECO:0000313" key="6">
    <source>
        <dbReference type="Proteomes" id="UP000287519"/>
    </source>
</evidence>
<feature type="domain" description="HTH gntR-type" evidence="4">
    <location>
        <begin position="16"/>
        <end position="83"/>
    </location>
</feature>
<dbReference type="OrthoDB" id="3186208at2"/>
<name>A0A402CK40_RHOWR</name>
<comment type="caution">
    <text evidence="5">The sequence shown here is derived from an EMBL/GenBank/DDBJ whole genome shotgun (WGS) entry which is preliminary data.</text>
</comment>
<dbReference type="Gene3D" id="1.20.120.530">
    <property type="entry name" value="GntR ligand-binding domain-like"/>
    <property type="match status" value="1"/>
</dbReference>
<dbReference type="AlphaFoldDB" id="A0A402CK40"/>
<keyword evidence="3" id="KW-0804">Transcription</keyword>
<organism evidence="5 6">
    <name type="scientific">Rhodococcus wratislaviensis</name>
    <name type="common">Tsukamurella wratislaviensis</name>
    <dbReference type="NCBI Taxonomy" id="44752"/>
    <lineage>
        <taxon>Bacteria</taxon>
        <taxon>Bacillati</taxon>
        <taxon>Actinomycetota</taxon>
        <taxon>Actinomycetes</taxon>
        <taxon>Mycobacteriales</taxon>
        <taxon>Nocardiaceae</taxon>
        <taxon>Rhodococcus</taxon>
    </lineage>
</organism>
<keyword evidence="6" id="KW-1185">Reference proteome</keyword>
<gene>
    <name evidence="5" type="ORF">Rhow_008270</name>
</gene>
<evidence type="ECO:0000256" key="2">
    <source>
        <dbReference type="ARBA" id="ARBA00023125"/>
    </source>
</evidence>
<evidence type="ECO:0000256" key="1">
    <source>
        <dbReference type="ARBA" id="ARBA00023015"/>
    </source>
</evidence>
<dbReference type="SUPFAM" id="SSF48008">
    <property type="entry name" value="GntR ligand-binding domain-like"/>
    <property type="match status" value="1"/>
</dbReference>
<dbReference type="Pfam" id="PF00392">
    <property type="entry name" value="GntR"/>
    <property type="match status" value="1"/>
</dbReference>
<dbReference type="Proteomes" id="UP000287519">
    <property type="component" value="Unassembled WGS sequence"/>
</dbReference>
<proteinExistence type="predicted"/>
<dbReference type="Pfam" id="PF07729">
    <property type="entry name" value="FCD"/>
    <property type="match status" value="1"/>
</dbReference>
<dbReference type="EMBL" id="BHYM01000085">
    <property type="protein sequence ID" value="GCE43972.1"/>
    <property type="molecule type" value="Genomic_DNA"/>
</dbReference>
<dbReference type="PANTHER" id="PTHR43537:SF49">
    <property type="entry name" value="TRANSCRIPTIONAL REGULATORY PROTEIN"/>
    <property type="match status" value="1"/>
</dbReference>